<protein>
    <submittedName>
        <fullName evidence="2">Uncharacterized protein</fullName>
    </submittedName>
</protein>
<evidence type="ECO:0000256" key="1">
    <source>
        <dbReference type="SAM" id="MobiDB-lite"/>
    </source>
</evidence>
<accession>A0ABX7P349</accession>
<dbReference type="EMBL" id="CP071090">
    <property type="protein sequence ID" value="QSQ24890.1"/>
    <property type="molecule type" value="Genomic_DNA"/>
</dbReference>
<feature type="compositionally biased region" description="Acidic residues" evidence="1">
    <location>
        <begin position="88"/>
        <end position="99"/>
    </location>
</feature>
<reference evidence="2 3" key="1">
    <citation type="submission" date="2021-02" db="EMBL/GenBank/DDBJ databases">
        <title>De Novo genome assembly of isolated myxobacteria.</title>
        <authorList>
            <person name="Stevens D.C."/>
        </authorList>
    </citation>
    <scope>NUCLEOTIDE SEQUENCE [LARGE SCALE GENOMIC DNA]</scope>
    <source>
        <strain evidence="3">SCPEA02</strain>
    </source>
</reference>
<evidence type="ECO:0000313" key="3">
    <source>
        <dbReference type="Proteomes" id="UP000662747"/>
    </source>
</evidence>
<feature type="region of interest" description="Disordered" evidence="1">
    <location>
        <begin position="84"/>
        <end position="120"/>
    </location>
</feature>
<keyword evidence="3" id="KW-1185">Reference proteome</keyword>
<proteinExistence type="predicted"/>
<name>A0ABX7P349_9BACT</name>
<dbReference type="RefSeq" id="WP_206726450.1">
    <property type="nucleotide sequence ID" value="NZ_CP071090.1"/>
</dbReference>
<sequence>MGAVTAALKEDVMPMFERRGPLDVIIQKPARLPKREWLKLQVVRNREREANAVSPFTGRKVSRNDALWAIVVRGLAAYEAEHGPISVSDEDGIEDDEETPVERSGARPVAKKGAGPKAKK</sequence>
<dbReference type="Proteomes" id="UP000662747">
    <property type="component" value="Chromosome"/>
</dbReference>
<gene>
    <name evidence="2" type="ORF">JY651_08105</name>
</gene>
<organism evidence="2 3">
    <name type="scientific">Pyxidicoccus parkwayensis</name>
    <dbReference type="NCBI Taxonomy" id="2813578"/>
    <lineage>
        <taxon>Bacteria</taxon>
        <taxon>Pseudomonadati</taxon>
        <taxon>Myxococcota</taxon>
        <taxon>Myxococcia</taxon>
        <taxon>Myxococcales</taxon>
        <taxon>Cystobacterineae</taxon>
        <taxon>Myxococcaceae</taxon>
        <taxon>Pyxidicoccus</taxon>
    </lineage>
</organism>
<feature type="compositionally biased region" description="Low complexity" evidence="1">
    <location>
        <begin position="106"/>
        <end position="120"/>
    </location>
</feature>
<evidence type="ECO:0000313" key="2">
    <source>
        <dbReference type="EMBL" id="QSQ24890.1"/>
    </source>
</evidence>